<dbReference type="KEGG" id="aer:AERYTH_15590"/>
<dbReference type="GO" id="GO:0006302">
    <property type="term" value="P:double-strand break repair"/>
    <property type="evidence" value="ECO:0007669"/>
    <property type="project" value="TreeGrafter"/>
</dbReference>
<dbReference type="Gene3D" id="3.40.50.300">
    <property type="entry name" value="P-loop containing nucleotide triphosphate hydrolases"/>
    <property type="match status" value="1"/>
</dbReference>
<evidence type="ECO:0000256" key="1">
    <source>
        <dbReference type="ARBA" id="ARBA00022763"/>
    </source>
</evidence>
<accession>A0A0U3KN67</accession>
<dbReference type="STRING" id="2041.AERYTH_15590"/>
<organism evidence="5 6">
    <name type="scientific">Aeromicrobium erythreum</name>
    <dbReference type="NCBI Taxonomy" id="2041"/>
    <lineage>
        <taxon>Bacteria</taxon>
        <taxon>Bacillati</taxon>
        <taxon>Actinomycetota</taxon>
        <taxon>Actinomycetes</taxon>
        <taxon>Propionibacteriales</taxon>
        <taxon>Nocardioidaceae</taxon>
        <taxon>Aeromicrobium</taxon>
    </lineage>
</organism>
<dbReference type="SUPFAM" id="SSF52540">
    <property type="entry name" value="P-loop containing nucleoside triphosphate hydrolases"/>
    <property type="match status" value="1"/>
</dbReference>
<proteinExistence type="predicted"/>
<dbReference type="Pfam" id="PF13558">
    <property type="entry name" value="SbcC_Walker_B"/>
    <property type="match status" value="1"/>
</dbReference>
<dbReference type="EMBL" id="CP011502">
    <property type="protein sequence ID" value="ALX06019.1"/>
    <property type="molecule type" value="Genomic_DNA"/>
</dbReference>
<keyword evidence="3" id="KW-0742">SOS response</keyword>
<feature type="coiled-coil region" evidence="4">
    <location>
        <begin position="724"/>
        <end position="751"/>
    </location>
</feature>
<feature type="coiled-coil region" evidence="4">
    <location>
        <begin position="628"/>
        <end position="655"/>
    </location>
</feature>
<evidence type="ECO:0000313" key="5">
    <source>
        <dbReference type="EMBL" id="ALX06019.1"/>
    </source>
</evidence>
<dbReference type="RefSeq" id="WP_067860564.1">
    <property type="nucleotide sequence ID" value="NZ_CP011502.1"/>
</dbReference>
<dbReference type="GO" id="GO:0009432">
    <property type="term" value="P:SOS response"/>
    <property type="evidence" value="ECO:0007669"/>
    <property type="project" value="UniProtKB-KW"/>
</dbReference>
<protein>
    <submittedName>
        <fullName evidence="5">Uncharacterized protein</fullName>
    </submittedName>
</protein>
<reference evidence="5 6" key="1">
    <citation type="journal article" date="1991" name="Int. J. Syst. Bacteriol.">
        <title>Description of the erythromycin-producing bacterium Arthrobacter sp. strain NRRL B-3381 as Aeromicrobium erythreum gen. nov., sp. nov.</title>
        <authorList>
            <person name="Miller E.S."/>
            <person name="Woese C.R."/>
            <person name="Brenner S."/>
        </authorList>
    </citation>
    <scope>NUCLEOTIDE SEQUENCE [LARGE SCALE GENOMIC DNA]</scope>
    <source>
        <strain evidence="5 6">AR18</strain>
    </source>
</reference>
<sequence length="1106" mass="122794">MTLPLDLPVPATGQWRLAEVQLANWGTFDGKIYRLPIARRGHLVTGPSGSGKSSLLDAIAAVLTPDKWLRLNQAAQGSGARADQRSLVSYVRGAWSRTVDDDEDRVVSQFLRTGATWSGILLRLESGTTQPVTLARLFFLRAGGSSNADINDVCVLERSAIDLRDVEPFVRKGVEVRKLQAAWPDAVVTSNRSHARFYARLRSVVGIADETALQLLHKTQSAKNLDSLDDLFRDYMLEEPSTFALADNAVAQFGELRSAHDRVVQLRLQRDHLLRLRDAASAHDEARVAAEKAKDLASHVVGYQHARTLLLATNEAEALRERLVVLREDVATARLRDTSSDEALRRAERLALELGGAEAEHVQRAIDTAEQAARDTEERWQTLARQLAAAGIQSPPRTAGEFAELRRAIEEMIDDTEPETASYEQLQRLFETRAERDRLTDDIASLRRTGSTVPPRLLAVRTALSAHLGLPDTALPFAAELIEVAPRHVAWTGAIERVLRPLSLAMLVRSEHLRPVRRWVEEHQLDGLRLVFEEVRPDAAPPRPARSDVSLLHRVVIADGPFAGWLGGQLSERFDYACVDSPDHLDRHDKAVTIGGQVKTSRTRYEKDDRMRIGDRRGWVLGDREAKIEALVERLIGAEAELAAAQEVAADVERRRAASIERRGVLKTVREQRWAAVDVEGAQSRVAELQHQLEDLTSADSELSTAVQTVAARRSERQASAEVLRAAELAVAQAESEQRRLGEEIDRLNASSREEGALDPEVVTELDGRFRARRRHLDRVGIAAVGQQVVQDLRDDSDAETRRANTAAEAIVREATSFNEQWPAAAVAADLTPSVDDRGGYLDVLDQIVANGLPQHEASFLRLLRERSRDMVADLVNDILAAPREIAERIGPVNDSLRRSPFDTDRSLGLKVKTRHTDTVTRFIADLRAVASLGWTEDDLEAAEERFAVLSRIMEQLASSLPADRAWRRQCLDTRQHVTFRAEEIDPDGHVHATYDSGAAMSGGQQQKLVVFCLAAALRYQLADADDVVPRYGTIVLDEAFDKADTRYTRMALDVFVEFGFQLILATPQKLLQTIEPYVGAVTSIENPTRKLSQVSSVVWDDEVPS</sequence>
<evidence type="ECO:0000256" key="4">
    <source>
        <dbReference type="SAM" id="Coils"/>
    </source>
</evidence>
<keyword evidence="2" id="KW-0234">DNA repair</keyword>
<dbReference type="PANTHER" id="PTHR32182">
    <property type="entry name" value="DNA REPLICATION AND REPAIR PROTEIN RECF"/>
    <property type="match status" value="1"/>
</dbReference>
<evidence type="ECO:0000256" key="2">
    <source>
        <dbReference type="ARBA" id="ARBA00023204"/>
    </source>
</evidence>
<dbReference type="Pfam" id="PF13555">
    <property type="entry name" value="AAA_29"/>
    <property type="match status" value="1"/>
</dbReference>
<dbReference type="PATRIC" id="fig|2041.4.peg.3255"/>
<gene>
    <name evidence="5" type="ORF">AERYTH_15590</name>
</gene>
<dbReference type="InterPro" id="IPR027417">
    <property type="entry name" value="P-loop_NTPase"/>
</dbReference>
<keyword evidence="4" id="KW-0175">Coiled coil</keyword>
<dbReference type="PANTHER" id="PTHR32182:SF0">
    <property type="entry name" value="DNA REPLICATION AND REPAIR PROTEIN RECF"/>
    <property type="match status" value="1"/>
</dbReference>
<dbReference type="AlphaFoldDB" id="A0A0U3KN67"/>
<dbReference type="OrthoDB" id="174137at2"/>
<dbReference type="Proteomes" id="UP000067689">
    <property type="component" value="Chromosome"/>
</dbReference>
<evidence type="ECO:0000313" key="6">
    <source>
        <dbReference type="Proteomes" id="UP000067689"/>
    </source>
</evidence>
<name>A0A0U3KN67_9ACTN</name>
<dbReference type="GO" id="GO:0000731">
    <property type="term" value="P:DNA synthesis involved in DNA repair"/>
    <property type="evidence" value="ECO:0007669"/>
    <property type="project" value="TreeGrafter"/>
</dbReference>
<evidence type="ECO:0000256" key="3">
    <source>
        <dbReference type="ARBA" id="ARBA00023236"/>
    </source>
</evidence>
<keyword evidence="6" id="KW-1185">Reference proteome</keyword>
<feature type="coiled-coil region" evidence="4">
    <location>
        <begin position="309"/>
        <end position="386"/>
    </location>
</feature>
<keyword evidence="1" id="KW-0227">DNA damage</keyword>